<protein>
    <submittedName>
        <fullName evidence="1">Putative secreted protein</fullName>
    </submittedName>
</protein>
<organism evidence="1">
    <name type="scientific">Anopheles darlingi</name>
    <name type="common">Mosquito</name>
    <dbReference type="NCBI Taxonomy" id="43151"/>
    <lineage>
        <taxon>Eukaryota</taxon>
        <taxon>Metazoa</taxon>
        <taxon>Ecdysozoa</taxon>
        <taxon>Arthropoda</taxon>
        <taxon>Hexapoda</taxon>
        <taxon>Insecta</taxon>
        <taxon>Pterygota</taxon>
        <taxon>Neoptera</taxon>
        <taxon>Endopterygota</taxon>
        <taxon>Diptera</taxon>
        <taxon>Nematocera</taxon>
        <taxon>Culicoidea</taxon>
        <taxon>Culicidae</taxon>
        <taxon>Anophelinae</taxon>
        <taxon>Anopheles</taxon>
    </lineage>
</organism>
<dbReference type="EMBL" id="GGFL01012596">
    <property type="protein sequence ID" value="MBW76774.1"/>
    <property type="molecule type" value="Transcribed_RNA"/>
</dbReference>
<evidence type="ECO:0000313" key="1">
    <source>
        <dbReference type="EMBL" id="MBW76774.1"/>
    </source>
</evidence>
<sequence>MLPTYPHPLSFSLCLCLSLPFPFPLLPRVTTRPNSSSAIFPRLTLYSSSSLFRDFSSRHVSSANESGIELHSHTHVLVVVVWRVRGGSPVPDYVNMTTLTRMIRDGWWGQKVAEGGGRKE</sequence>
<reference evidence="1" key="1">
    <citation type="submission" date="2018-01" db="EMBL/GenBank/DDBJ databases">
        <title>An insight into the sialome of Amazonian anophelines.</title>
        <authorList>
            <person name="Ribeiro J.M."/>
            <person name="Scarpassa V."/>
            <person name="Calvo E."/>
        </authorList>
    </citation>
    <scope>NUCLEOTIDE SEQUENCE</scope>
</reference>
<proteinExistence type="predicted"/>
<name>A0A2M4DGR6_ANODA</name>
<dbReference type="AlphaFoldDB" id="A0A2M4DGR6"/>
<accession>A0A2M4DGR6</accession>